<dbReference type="Pfam" id="PF00168">
    <property type="entry name" value="C2"/>
    <property type="match status" value="1"/>
</dbReference>
<gene>
    <name evidence="4" type="ORF">TeGR_g11949</name>
</gene>
<keyword evidence="2" id="KW-0812">Transmembrane</keyword>
<organism evidence="4 5">
    <name type="scientific">Tetraparma gracilis</name>
    <dbReference type="NCBI Taxonomy" id="2962635"/>
    <lineage>
        <taxon>Eukaryota</taxon>
        <taxon>Sar</taxon>
        <taxon>Stramenopiles</taxon>
        <taxon>Ochrophyta</taxon>
        <taxon>Bolidophyceae</taxon>
        <taxon>Parmales</taxon>
        <taxon>Triparmaceae</taxon>
        <taxon>Tetraparma</taxon>
    </lineage>
</organism>
<evidence type="ECO:0000313" key="5">
    <source>
        <dbReference type="Proteomes" id="UP001165060"/>
    </source>
</evidence>
<evidence type="ECO:0000313" key="4">
    <source>
        <dbReference type="EMBL" id="GMI36731.1"/>
    </source>
</evidence>
<comment type="caution">
    <text evidence="4">The sequence shown here is derived from an EMBL/GenBank/DDBJ whole genome shotgun (WGS) entry which is preliminary data.</text>
</comment>
<proteinExistence type="predicted"/>
<name>A0ABQ6N070_9STRA</name>
<dbReference type="EMBL" id="BRYB01000746">
    <property type="protein sequence ID" value="GMI36731.1"/>
    <property type="molecule type" value="Genomic_DNA"/>
</dbReference>
<feature type="transmembrane region" description="Helical" evidence="2">
    <location>
        <begin position="791"/>
        <end position="815"/>
    </location>
</feature>
<reference evidence="4 5" key="1">
    <citation type="journal article" date="2023" name="Commun. Biol.">
        <title>Genome analysis of Parmales, the sister group of diatoms, reveals the evolutionary specialization of diatoms from phago-mixotrophs to photoautotrophs.</title>
        <authorList>
            <person name="Ban H."/>
            <person name="Sato S."/>
            <person name="Yoshikawa S."/>
            <person name="Yamada K."/>
            <person name="Nakamura Y."/>
            <person name="Ichinomiya M."/>
            <person name="Sato N."/>
            <person name="Blanc-Mathieu R."/>
            <person name="Endo H."/>
            <person name="Kuwata A."/>
            <person name="Ogata H."/>
        </authorList>
    </citation>
    <scope>NUCLEOTIDE SEQUENCE [LARGE SCALE GENOMIC DNA]</scope>
</reference>
<feature type="region of interest" description="Disordered" evidence="1">
    <location>
        <begin position="256"/>
        <end position="277"/>
    </location>
</feature>
<evidence type="ECO:0000259" key="3">
    <source>
        <dbReference type="PROSITE" id="PS50004"/>
    </source>
</evidence>
<sequence length="878" mass="98986">MPGRCFCFRNVLENRLLNTETSPFLVPHHALPDGAAGAGVSVLGGDFSLGEIRRVVDKFMVVVGRPKKESQEKFVKEVRVVSGTAGGRVHIPLHPPPRPTSAFKRGFTPLPSVTRLELVVHRYRNSELVANLPPPPGPSGASILSSIISPFTPSKKAVGGPGDGADGSRFLNAHYHLPCYPDGVLLCPELIDLSELTDPTNYVLPGSKLSKKFSKCYYVMQDVYDAFLRTSSGKTFDLEAPIVPQSSPTSFKIRRRVESEDADEDLDEEEGVRSGASVTRGEVRVQLNLHESKGESGGVDAFLQCRLVEGKGLAAMDINGFSDPYALIYIVDDDGNKMSQLGTFRTPTVTKTLNPYWNSMFDIGKDAKLRVDDYTLVVEVWDEDQWSSDDHIGVVKIPLWNIPRVWGTQPALDLWMPLHPGKPWIMGELQHMFQGVMENERLLHLANYTQRHTVNQIESSLMVLGTKWRNNVTNDFYMPASVASSLGAFVERIWAELQIQVMAIIKGVLHVHTLDKYEDAAIHNTVICCGCTNRITAWYRYHMEPFDKTIWGKMRDPVFIIFFVLNLIPYLGFQTAIFALKLIMIERRDDFQCIAYIESFKGLQMIQGIILVVRGVIQYLKCAGLEESTGHTCDKDGPGILDDSNIICETFGGDFCFWMQVGEFAIKVVLVYVAYFCLANSVSLGGKIFVDHRLEGAEINLVCTPSQSQQMLNRAKKSGIISRIMRMKGRKTRIKATIEKFNKDTGKHVLVYHFERDACLRMNMENYPRHTRDLEKCEFKMLKLPGVPNNVMNFLFWYDLWVLLLVCGCGGYVVYHYGKDSWMTFGIIYWCKAFYQLASMPFLVLKIPGLKVLLTHAKKTGYKPNGTLVLHKKRLKRN</sequence>
<dbReference type="InterPro" id="IPR035892">
    <property type="entry name" value="C2_domain_sf"/>
</dbReference>
<accession>A0ABQ6N070</accession>
<keyword evidence="5" id="KW-1185">Reference proteome</keyword>
<keyword evidence="2" id="KW-0472">Membrane</keyword>
<dbReference type="PROSITE" id="PS50004">
    <property type="entry name" value="C2"/>
    <property type="match status" value="1"/>
</dbReference>
<keyword evidence="2" id="KW-1133">Transmembrane helix</keyword>
<feature type="transmembrane region" description="Helical" evidence="2">
    <location>
        <begin position="558"/>
        <end position="580"/>
    </location>
</feature>
<dbReference type="InterPro" id="IPR000008">
    <property type="entry name" value="C2_dom"/>
</dbReference>
<dbReference type="SMART" id="SM00239">
    <property type="entry name" value="C2"/>
    <property type="match status" value="1"/>
</dbReference>
<dbReference type="SUPFAM" id="SSF49562">
    <property type="entry name" value="C2 domain (Calcium/lipid-binding domain, CaLB)"/>
    <property type="match status" value="1"/>
</dbReference>
<protein>
    <recommendedName>
        <fullName evidence="3">C2 domain-containing protein</fullName>
    </recommendedName>
</protein>
<dbReference type="PANTHER" id="PTHR40849">
    <property type="entry name" value="C2 CALCIUM-DEPENDENT MEMBRANE TARGETING"/>
    <property type="match status" value="1"/>
</dbReference>
<evidence type="ECO:0000256" key="1">
    <source>
        <dbReference type="SAM" id="MobiDB-lite"/>
    </source>
</evidence>
<feature type="domain" description="C2" evidence="3">
    <location>
        <begin position="279"/>
        <end position="416"/>
    </location>
</feature>
<dbReference type="PANTHER" id="PTHR40849:SF2">
    <property type="entry name" value="RGS DOMAIN-CONTAINING PROTEIN"/>
    <property type="match status" value="1"/>
</dbReference>
<evidence type="ECO:0000256" key="2">
    <source>
        <dbReference type="SAM" id="Phobius"/>
    </source>
</evidence>
<dbReference type="Proteomes" id="UP001165060">
    <property type="component" value="Unassembled WGS sequence"/>
</dbReference>
<feature type="compositionally biased region" description="Acidic residues" evidence="1">
    <location>
        <begin position="260"/>
        <end position="270"/>
    </location>
</feature>
<dbReference type="Gene3D" id="2.60.40.150">
    <property type="entry name" value="C2 domain"/>
    <property type="match status" value="1"/>
</dbReference>
<dbReference type="CDD" id="cd00030">
    <property type="entry name" value="C2"/>
    <property type="match status" value="1"/>
</dbReference>